<dbReference type="GO" id="GO:0005524">
    <property type="term" value="F:ATP binding"/>
    <property type="evidence" value="ECO:0007669"/>
    <property type="project" value="UniProtKB-UniRule"/>
</dbReference>
<dbReference type="SUPFAM" id="SSF54211">
    <property type="entry name" value="Ribosomal protein S5 domain 2-like"/>
    <property type="match status" value="1"/>
</dbReference>
<dbReference type="PROSITE" id="PS00106">
    <property type="entry name" value="GALACTOKINASE"/>
    <property type="match status" value="1"/>
</dbReference>
<dbReference type="Pfam" id="PF00288">
    <property type="entry name" value="GHMP_kinases_N"/>
    <property type="match status" value="1"/>
</dbReference>
<organism evidence="15 16">
    <name type="scientific">Maribacter arcticus</name>
    <dbReference type="NCBI Taxonomy" id="561365"/>
    <lineage>
        <taxon>Bacteria</taxon>
        <taxon>Pseudomonadati</taxon>
        <taxon>Bacteroidota</taxon>
        <taxon>Flavobacteriia</taxon>
        <taxon>Flavobacteriales</taxon>
        <taxon>Flavobacteriaceae</taxon>
        <taxon>Maribacter</taxon>
    </lineage>
</organism>
<dbReference type="Proteomes" id="UP000190339">
    <property type="component" value="Unassembled WGS sequence"/>
</dbReference>
<dbReference type="AlphaFoldDB" id="A0A1T5D4B3"/>
<evidence type="ECO:0000256" key="5">
    <source>
        <dbReference type="ARBA" id="ARBA00022741"/>
    </source>
</evidence>
<dbReference type="PIRSF" id="PIRSF000530">
    <property type="entry name" value="Galactokinase"/>
    <property type="match status" value="1"/>
</dbReference>
<dbReference type="InterPro" id="IPR006204">
    <property type="entry name" value="GHMP_kinase_N_dom"/>
</dbReference>
<name>A0A1T5D4B3_9FLAO</name>
<evidence type="ECO:0000256" key="6">
    <source>
        <dbReference type="ARBA" id="ARBA00022777"/>
    </source>
</evidence>
<dbReference type="InterPro" id="IPR013750">
    <property type="entry name" value="GHMP_kinase_C_dom"/>
</dbReference>
<dbReference type="PRINTS" id="PR00959">
    <property type="entry name" value="MEVGALKINASE"/>
</dbReference>
<dbReference type="GO" id="GO:0046872">
    <property type="term" value="F:metal ion binding"/>
    <property type="evidence" value="ECO:0007669"/>
    <property type="project" value="UniProtKB-KW"/>
</dbReference>
<gene>
    <name evidence="15" type="ORF">SAMN05660866_02693</name>
</gene>
<dbReference type="OrthoDB" id="250531at2"/>
<keyword evidence="8" id="KW-0460">Magnesium</keyword>
<evidence type="ECO:0000256" key="11">
    <source>
        <dbReference type="NCBIfam" id="TIGR00131"/>
    </source>
</evidence>
<evidence type="ECO:0000313" key="16">
    <source>
        <dbReference type="Proteomes" id="UP000190339"/>
    </source>
</evidence>
<dbReference type="PROSITE" id="PS00627">
    <property type="entry name" value="GHMP_KINASES_ATP"/>
    <property type="match status" value="1"/>
</dbReference>
<feature type="domain" description="Galactokinase N-terminal" evidence="14">
    <location>
        <begin position="9"/>
        <end position="55"/>
    </location>
</feature>
<dbReference type="PRINTS" id="PR00473">
    <property type="entry name" value="GALCTOKINASE"/>
</dbReference>
<dbReference type="InterPro" id="IPR019741">
    <property type="entry name" value="Galactokinase_CS"/>
</dbReference>
<reference evidence="16" key="1">
    <citation type="submission" date="2017-02" db="EMBL/GenBank/DDBJ databases">
        <authorList>
            <person name="Varghese N."/>
            <person name="Submissions S."/>
        </authorList>
    </citation>
    <scope>NUCLEOTIDE SEQUENCE [LARGE SCALE GENOMIC DNA]</scope>
    <source>
        <strain evidence="16">DSM 23546</strain>
    </source>
</reference>
<dbReference type="PANTHER" id="PTHR10457">
    <property type="entry name" value="MEVALONATE KINASE/GALACTOKINASE"/>
    <property type="match status" value="1"/>
</dbReference>
<dbReference type="GO" id="GO:0004335">
    <property type="term" value="F:galactokinase activity"/>
    <property type="evidence" value="ECO:0007669"/>
    <property type="project" value="UniProtKB-UniRule"/>
</dbReference>
<dbReference type="NCBIfam" id="TIGR00131">
    <property type="entry name" value="gal_kin"/>
    <property type="match status" value="1"/>
</dbReference>
<dbReference type="InterPro" id="IPR000705">
    <property type="entry name" value="Galactokinase"/>
</dbReference>
<feature type="domain" description="GHMP kinase C-terminal" evidence="13">
    <location>
        <begin position="281"/>
        <end position="348"/>
    </location>
</feature>
<dbReference type="InterPro" id="IPR006206">
    <property type="entry name" value="Mevalonate/galactokinase"/>
</dbReference>
<evidence type="ECO:0000259" key="14">
    <source>
        <dbReference type="Pfam" id="PF10509"/>
    </source>
</evidence>
<dbReference type="InterPro" id="IPR006203">
    <property type="entry name" value="GHMP_knse_ATP-bd_CS"/>
</dbReference>
<keyword evidence="4" id="KW-0479">Metal-binding</keyword>
<sequence length="386" mass="42922">MVDKTIISFFKENYNDNPLIIKAPGRINLIGEHTDYNKGFVLPASIEKGIYFAVSANNSEAIRIEAFLSQPEKIEFALNGTHKEFNSFWGNYFKAIIEILISENYPLKGMDCVFGGDIPIGSGLSSSAALCCGFIYAITKISGKKLSREKIALIAQKAEHKIGLNCGLMDQYAVLFGKKGNAFFLDCNDLTHSYIPINLNGYSWVLVNSNIKHNLAVDSEYNKRRISCENIVKEVKLSKPNVCSLRDVTLKDLNNISDKIDAIDIKRAKYIIEENERVRRMMKALTKGDAQEVGNILNEGHWAMSTQYEITTSELDALVKIGENLEGVLGSRMMGGGFGGCTINLIQTSKLESSISSLLEEYKSQTSIDAEYYHLAIDDGVKVYSN</sequence>
<evidence type="ECO:0000259" key="13">
    <source>
        <dbReference type="Pfam" id="PF08544"/>
    </source>
</evidence>
<evidence type="ECO:0000256" key="8">
    <source>
        <dbReference type="ARBA" id="ARBA00022842"/>
    </source>
</evidence>
<keyword evidence="7" id="KW-0067">ATP-binding</keyword>
<comment type="similarity">
    <text evidence="1">Belongs to the GHMP kinase family. GalK subfamily.</text>
</comment>
<dbReference type="InterPro" id="IPR014721">
    <property type="entry name" value="Ribsml_uS5_D2-typ_fold_subgr"/>
</dbReference>
<protein>
    <recommendedName>
        <fullName evidence="11">Galactokinase</fullName>
        <ecNumber evidence="11">2.7.1.6</ecNumber>
    </recommendedName>
</protein>
<evidence type="ECO:0000256" key="2">
    <source>
        <dbReference type="ARBA" id="ARBA00022490"/>
    </source>
</evidence>
<evidence type="ECO:0000256" key="4">
    <source>
        <dbReference type="ARBA" id="ARBA00022723"/>
    </source>
</evidence>
<keyword evidence="16" id="KW-1185">Reference proteome</keyword>
<evidence type="ECO:0000259" key="12">
    <source>
        <dbReference type="Pfam" id="PF00288"/>
    </source>
</evidence>
<proteinExistence type="inferred from homology"/>
<dbReference type="FunFam" id="3.30.230.10:FF:000017">
    <property type="entry name" value="Galactokinase"/>
    <property type="match status" value="1"/>
</dbReference>
<keyword evidence="9" id="KW-0299">Galactose metabolism</keyword>
<dbReference type="GO" id="GO:0005829">
    <property type="term" value="C:cytosol"/>
    <property type="evidence" value="ECO:0007669"/>
    <property type="project" value="TreeGrafter"/>
</dbReference>
<dbReference type="RefSeq" id="WP_079513129.1">
    <property type="nucleotide sequence ID" value="NZ_CAXBOB010000018.1"/>
</dbReference>
<evidence type="ECO:0000256" key="10">
    <source>
        <dbReference type="ARBA" id="ARBA00023277"/>
    </source>
</evidence>
<dbReference type="Pfam" id="PF10509">
    <property type="entry name" value="GalKase_gal_bdg"/>
    <property type="match status" value="1"/>
</dbReference>
<dbReference type="SUPFAM" id="SSF55060">
    <property type="entry name" value="GHMP Kinase, C-terminal domain"/>
    <property type="match status" value="1"/>
</dbReference>
<feature type="domain" description="GHMP kinase N-terminal" evidence="12">
    <location>
        <begin position="91"/>
        <end position="178"/>
    </location>
</feature>
<evidence type="ECO:0000256" key="3">
    <source>
        <dbReference type="ARBA" id="ARBA00022679"/>
    </source>
</evidence>
<dbReference type="EMBL" id="FUYL01000008">
    <property type="protein sequence ID" value="SKB66598.1"/>
    <property type="molecule type" value="Genomic_DNA"/>
</dbReference>
<keyword evidence="3" id="KW-0808">Transferase</keyword>
<keyword evidence="5" id="KW-0547">Nucleotide-binding</keyword>
<dbReference type="Gene3D" id="3.30.70.890">
    <property type="entry name" value="GHMP kinase, C-terminal domain"/>
    <property type="match status" value="1"/>
</dbReference>
<dbReference type="PANTHER" id="PTHR10457:SF7">
    <property type="entry name" value="GALACTOKINASE-RELATED"/>
    <property type="match status" value="1"/>
</dbReference>
<accession>A0A1T5D4B3</accession>
<keyword evidence="10" id="KW-0119">Carbohydrate metabolism</keyword>
<evidence type="ECO:0000256" key="1">
    <source>
        <dbReference type="ARBA" id="ARBA00006566"/>
    </source>
</evidence>
<keyword evidence="2" id="KW-0963">Cytoplasm</keyword>
<keyword evidence="6 15" id="KW-0418">Kinase</keyword>
<dbReference type="InterPro" id="IPR020568">
    <property type="entry name" value="Ribosomal_Su5_D2-typ_SF"/>
</dbReference>
<dbReference type="Gene3D" id="3.30.230.10">
    <property type="match status" value="1"/>
</dbReference>
<dbReference type="GO" id="GO:0006012">
    <property type="term" value="P:galactose metabolic process"/>
    <property type="evidence" value="ECO:0007669"/>
    <property type="project" value="UniProtKB-UniRule"/>
</dbReference>
<dbReference type="InterPro" id="IPR036554">
    <property type="entry name" value="GHMP_kinase_C_sf"/>
</dbReference>
<evidence type="ECO:0000256" key="9">
    <source>
        <dbReference type="ARBA" id="ARBA00023144"/>
    </source>
</evidence>
<dbReference type="InterPro" id="IPR019539">
    <property type="entry name" value="GalKase_N"/>
</dbReference>
<dbReference type="FunFam" id="3.30.70.890:FF:000001">
    <property type="entry name" value="Galactokinase"/>
    <property type="match status" value="1"/>
</dbReference>
<evidence type="ECO:0000256" key="7">
    <source>
        <dbReference type="ARBA" id="ARBA00022840"/>
    </source>
</evidence>
<dbReference type="Pfam" id="PF08544">
    <property type="entry name" value="GHMP_kinases_C"/>
    <property type="match status" value="1"/>
</dbReference>
<evidence type="ECO:0000313" key="15">
    <source>
        <dbReference type="EMBL" id="SKB66598.1"/>
    </source>
</evidence>
<dbReference type="STRING" id="561365.SAMN05660866_02693"/>
<dbReference type="EC" id="2.7.1.6" evidence="11"/>